<accession>A0A165KVT8</accession>
<dbReference type="InParanoid" id="A0A165KVT8"/>
<evidence type="ECO:0000313" key="2">
    <source>
        <dbReference type="Proteomes" id="UP000077266"/>
    </source>
</evidence>
<dbReference type="AlphaFoldDB" id="A0A165KVT8"/>
<protein>
    <submittedName>
        <fullName evidence="1">Uncharacterized protein</fullName>
    </submittedName>
</protein>
<proteinExistence type="predicted"/>
<sequence>MLRVRLLLPLLGLLLGQLLLPSLLLQVQLVARIMLHDGEDVETLKLVRRQVAVFIGVQTISQVAATMQRIERIAPATTLGQRPLSNRDYLTWCSRCVGGESVWMTENGR</sequence>
<gene>
    <name evidence="1" type="ORF">EXIGLDRAFT_732039</name>
</gene>
<organism evidence="1 2">
    <name type="scientific">Exidia glandulosa HHB12029</name>
    <dbReference type="NCBI Taxonomy" id="1314781"/>
    <lineage>
        <taxon>Eukaryota</taxon>
        <taxon>Fungi</taxon>
        <taxon>Dikarya</taxon>
        <taxon>Basidiomycota</taxon>
        <taxon>Agaricomycotina</taxon>
        <taxon>Agaricomycetes</taxon>
        <taxon>Auriculariales</taxon>
        <taxon>Exidiaceae</taxon>
        <taxon>Exidia</taxon>
    </lineage>
</organism>
<dbReference type="EMBL" id="KV425936">
    <property type="protein sequence ID" value="KZV96967.1"/>
    <property type="molecule type" value="Genomic_DNA"/>
</dbReference>
<dbReference type="Proteomes" id="UP000077266">
    <property type="component" value="Unassembled WGS sequence"/>
</dbReference>
<reference evidence="1 2" key="1">
    <citation type="journal article" date="2016" name="Mol. Biol. Evol.">
        <title>Comparative Genomics of Early-Diverging Mushroom-Forming Fungi Provides Insights into the Origins of Lignocellulose Decay Capabilities.</title>
        <authorList>
            <person name="Nagy L.G."/>
            <person name="Riley R."/>
            <person name="Tritt A."/>
            <person name="Adam C."/>
            <person name="Daum C."/>
            <person name="Floudas D."/>
            <person name="Sun H."/>
            <person name="Yadav J.S."/>
            <person name="Pangilinan J."/>
            <person name="Larsson K.H."/>
            <person name="Matsuura K."/>
            <person name="Barry K."/>
            <person name="Labutti K."/>
            <person name="Kuo R."/>
            <person name="Ohm R.A."/>
            <person name="Bhattacharya S.S."/>
            <person name="Shirouzu T."/>
            <person name="Yoshinaga Y."/>
            <person name="Martin F.M."/>
            <person name="Grigoriev I.V."/>
            <person name="Hibbett D.S."/>
        </authorList>
    </citation>
    <scope>NUCLEOTIDE SEQUENCE [LARGE SCALE GENOMIC DNA]</scope>
    <source>
        <strain evidence="1 2">HHB12029</strain>
    </source>
</reference>
<keyword evidence="2" id="KW-1185">Reference proteome</keyword>
<name>A0A165KVT8_EXIGL</name>
<evidence type="ECO:0000313" key="1">
    <source>
        <dbReference type="EMBL" id="KZV96967.1"/>
    </source>
</evidence>